<organism evidence="9 10">
    <name type="scientific">Eisenbergiella tayi</name>
    <dbReference type="NCBI Taxonomy" id="1432052"/>
    <lineage>
        <taxon>Bacteria</taxon>
        <taxon>Bacillati</taxon>
        <taxon>Bacillota</taxon>
        <taxon>Clostridia</taxon>
        <taxon>Lachnospirales</taxon>
        <taxon>Lachnospiraceae</taxon>
        <taxon>Eisenbergiella</taxon>
    </lineage>
</organism>
<keyword evidence="9" id="KW-0762">Sugar transport</keyword>
<keyword evidence="4 7" id="KW-0812">Transmembrane</keyword>
<comment type="similarity">
    <text evidence="7">Belongs to the binding-protein-dependent transport system permease family.</text>
</comment>
<accession>A0A1E3AKC9</accession>
<dbReference type="PANTHER" id="PTHR43227">
    <property type="entry name" value="BLL4140 PROTEIN"/>
    <property type="match status" value="1"/>
</dbReference>
<comment type="subcellular location">
    <subcellularLocation>
        <location evidence="1 7">Cell membrane</location>
        <topology evidence="1 7">Multi-pass membrane protein</topology>
    </subcellularLocation>
</comment>
<dbReference type="GO" id="GO:0055085">
    <property type="term" value="P:transmembrane transport"/>
    <property type="evidence" value="ECO:0007669"/>
    <property type="project" value="InterPro"/>
</dbReference>
<dbReference type="EMBL" id="MCGH01000001">
    <property type="protein sequence ID" value="ODM08616.1"/>
    <property type="molecule type" value="Genomic_DNA"/>
</dbReference>
<evidence type="ECO:0000313" key="9">
    <source>
        <dbReference type="EMBL" id="ODM08616.1"/>
    </source>
</evidence>
<feature type="transmembrane region" description="Helical" evidence="7">
    <location>
        <begin position="104"/>
        <end position="125"/>
    </location>
</feature>
<keyword evidence="3" id="KW-1003">Cell membrane</keyword>
<dbReference type="Gene3D" id="1.10.3720.10">
    <property type="entry name" value="MetI-like"/>
    <property type="match status" value="1"/>
</dbReference>
<dbReference type="CDD" id="cd06261">
    <property type="entry name" value="TM_PBP2"/>
    <property type="match status" value="1"/>
</dbReference>
<dbReference type="PATRIC" id="fig|1432052.4.peg.270"/>
<comment type="caution">
    <text evidence="9">The sequence shown here is derived from an EMBL/GenBank/DDBJ whole genome shotgun (WGS) entry which is preliminary data.</text>
</comment>
<dbReference type="RefSeq" id="WP_016360125.1">
    <property type="nucleotide sequence ID" value="NZ_CABMHK010000027.1"/>
</dbReference>
<keyword evidence="5 7" id="KW-1133">Transmembrane helix</keyword>
<proteinExistence type="inferred from homology"/>
<feature type="domain" description="ABC transmembrane type-1" evidence="8">
    <location>
        <begin position="97"/>
        <end position="312"/>
    </location>
</feature>
<feature type="transmembrane region" description="Helical" evidence="7">
    <location>
        <begin position="188"/>
        <end position="212"/>
    </location>
</feature>
<feature type="transmembrane region" description="Helical" evidence="7">
    <location>
        <begin position="291"/>
        <end position="312"/>
    </location>
</feature>
<keyword evidence="2 7" id="KW-0813">Transport</keyword>
<evidence type="ECO:0000256" key="6">
    <source>
        <dbReference type="ARBA" id="ARBA00023136"/>
    </source>
</evidence>
<sequence>MNKLPVSGTKGKEKNLRPELVRPLRLRLIDDFKKNWILYLMILPVLLYFIVFAYAPMSGVILAFKDFKVKLGIFGSPWVGLKYFERFFGSFNFSLLLKNTIGISLYTLLIGFPIPIIFALLLNYLRLKHLKKTLQMVSYAPYFISTVVICGMIAIFMDKNTGIFNQIIVALGGEAQDFLSKPQYFKSIYVWSGVWQGMGYSSIIYISALSGVDPALHEAAIMDGATKVQRILHIDLPGIKSTIIMLLILQMGSLMNVGFEKVFLLQNDLNMSASDVINTYVYRVGLVQNNYSYSTAVGLFNSVINMALVIAANQLSKKLANESLW</sequence>
<feature type="transmembrane region" description="Helical" evidence="7">
    <location>
        <begin position="239"/>
        <end position="259"/>
    </location>
</feature>
<keyword evidence="6 7" id="KW-0472">Membrane</keyword>
<evidence type="ECO:0000256" key="4">
    <source>
        <dbReference type="ARBA" id="ARBA00022692"/>
    </source>
</evidence>
<dbReference type="InterPro" id="IPR035906">
    <property type="entry name" value="MetI-like_sf"/>
</dbReference>
<dbReference type="Proteomes" id="UP000094067">
    <property type="component" value="Unassembled WGS sequence"/>
</dbReference>
<evidence type="ECO:0000256" key="7">
    <source>
        <dbReference type="RuleBase" id="RU363032"/>
    </source>
</evidence>
<evidence type="ECO:0000256" key="3">
    <source>
        <dbReference type="ARBA" id="ARBA00022475"/>
    </source>
</evidence>
<evidence type="ECO:0000256" key="5">
    <source>
        <dbReference type="ARBA" id="ARBA00022989"/>
    </source>
</evidence>
<evidence type="ECO:0000256" key="1">
    <source>
        <dbReference type="ARBA" id="ARBA00004651"/>
    </source>
</evidence>
<dbReference type="Pfam" id="PF00528">
    <property type="entry name" value="BPD_transp_1"/>
    <property type="match status" value="1"/>
</dbReference>
<dbReference type="GO" id="GO:0005886">
    <property type="term" value="C:plasma membrane"/>
    <property type="evidence" value="ECO:0007669"/>
    <property type="project" value="UniProtKB-SubCell"/>
</dbReference>
<dbReference type="InterPro" id="IPR050809">
    <property type="entry name" value="UgpAE/MalFG_permease"/>
</dbReference>
<dbReference type="PROSITE" id="PS50928">
    <property type="entry name" value="ABC_TM1"/>
    <property type="match status" value="1"/>
</dbReference>
<protein>
    <submittedName>
        <fullName evidence="9">Putative multiple-sugar transport system permease YteP</fullName>
    </submittedName>
</protein>
<feature type="transmembrane region" description="Helical" evidence="7">
    <location>
        <begin position="36"/>
        <end position="55"/>
    </location>
</feature>
<dbReference type="PANTHER" id="PTHR43227:SF11">
    <property type="entry name" value="BLL4140 PROTEIN"/>
    <property type="match status" value="1"/>
</dbReference>
<reference evidence="9 10" key="1">
    <citation type="submission" date="2016-07" db="EMBL/GenBank/DDBJ databases">
        <title>Characterization of isolates of Eisenbergiella tayi derived from blood cultures, using whole genome sequencing.</title>
        <authorList>
            <person name="Burdz T."/>
            <person name="Wiebe D."/>
            <person name="Huynh C."/>
            <person name="Bernard K."/>
        </authorList>
    </citation>
    <scope>NUCLEOTIDE SEQUENCE [LARGE SCALE GENOMIC DNA]</scope>
    <source>
        <strain evidence="9 10">NML 110608</strain>
    </source>
</reference>
<feature type="transmembrane region" description="Helical" evidence="7">
    <location>
        <begin position="137"/>
        <end position="157"/>
    </location>
</feature>
<dbReference type="AlphaFoldDB" id="A0A1E3AKC9"/>
<evidence type="ECO:0000313" key="10">
    <source>
        <dbReference type="Proteomes" id="UP000094067"/>
    </source>
</evidence>
<name>A0A1E3AKC9_9FIRM</name>
<dbReference type="SUPFAM" id="SSF161098">
    <property type="entry name" value="MetI-like"/>
    <property type="match status" value="1"/>
</dbReference>
<gene>
    <name evidence="9" type="primary">yteP_3</name>
    <name evidence="9" type="ORF">BEI61_00245</name>
</gene>
<evidence type="ECO:0000259" key="8">
    <source>
        <dbReference type="PROSITE" id="PS50928"/>
    </source>
</evidence>
<evidence type="ECO:0000256" key="2">
    <source>
        <dbReference type="ARBA" id="ARBA00022448"/>
    </source>
</evidence>
<dbReference type="InterPro" id="IPR000515">
    <property type="entry name" value="MetI-like"/>
</dbReference>